<feature type="non-terminal residue" evidence="1">
    <location>
        <position position="242"/>
    </location>
</feature>
<dbReference type="AlphaFoldDB" id="A0AA43RHL8"/>
<reference evidence="1" key="1">
    <citation type="submission" date="2023-07" db="EMBL/GenBank/DDBJ databases">
        <title>Between Cages and Wild: Unraveling the Impact of Captivity on Animal Microbiomes and Antimicrobial Resistance.</title>
        <authorList>
            <person name="Schmartz G.P."/>
            <person name="Rehner J."/>
            <person name="Schuff M.J."/>
            <person name="Becker S.L."/>
            <person name="Kravczyk M."/>
            <person name="Gurevich A."/>
            <person name="Francke R."/>
            <person name="Mueller R."/>
            <person name="Keller V."/>
            <person name="Keller A."/>
        </authorList>
    </citation>
    <scope>NUCLEOTIDE SEQUENCE</scope>
    <source>
        <strain evidence="1">S12M_St_49</strain>
    </source>
</reference>
<gene>
    <name evidence="1" type="ORF">Q3982_01610</name>
</gene>
<protein>
    <recommendedName>
        <fullName evidence="3">OB domain-containing protein</fullName>
    </recommendedName>
</protein>
<dbReference type="Proteomes" id="UP001168575">
    <property type="component" value="Unassembled WGS sequence"/>
</dbReference>
<dbReference type="EMBL" id="JAUMVS010000012">
    <property type="protein sequence ID" value="MDO4841358.1"/>
    <property type="molecule type" value="Genomic_DNA"/>
</dbReference>
<sequence length="242" mass="26911">MSNSLLNCLPVRYLDLTAIKPIGEARTGCWCTIKAKVLKACVCKSKNDNAYKQFTVCDDTGVLLVQFFEPFLEYVDFKEGDIVVACGLVSEFDSLKAFWNPLISALPDDCDCAEVLPVYASENEPSSTDFEALEKDETLDDLLLGSNDLTFRNCLLSIHGRSTKKSLSESRKALKLHEAIEIWLACFKKETSLTQQLLWSCTPSPTDDYEFVYSVVALGESPDARSYLCSSDDDYLLAGLSD</sequence>
<proteinExistence type="predicted"/>
<evidence type="ECO:0000313" key="1">
    <source>
        <dbReference type="EMBL" id="MDO4841358.1"/>
    </source>
</evidence>
<dbReference type="SUPFAM" id="SSF50249">
    <property type="entry name" value="Nucleic acid-binding proteins"/>
    <property type="match status" value="1"/>
</dbReference>
<keyword evidence="2" id="KW-1185">Reference proteome</keyword>
<comment type="caution">
    <text evidence="1">The sequence shown here is derived from an EMBL/GenBank/DDBJ whole genome shotgun (WGS) entry which is preliminary data.</text>
</comment>
<dbReference type="InterPro" id="IPR012340">
    <property type="entry name" value="NA-bd_OB-fold"/>
</dbReference>
<evidence type="ECO:0000313" key="2">
    <source>
        <dbReference type="Proteomes" id="UP001168575"/>
    </source>
</evidence>
<accession>A0AA43RHL8</accession>
<evidence type="ECO:0008006" key="3">
    <source>
        <dbReference type="Google" id="ProtNLM"/>
    </source>
</evidence>
<organism evidence="1 2">
    <name type="scientific">Phoenicibacter congonensis</name>
    <dbReference type="NCBI Taxonomy" id="1944646"/>
    <lineage>
        <taxon>Bacteria</taxon>
        <taxon>Bacillati</taxon>
        <taxon>Actinomycetota</taxon>
        <taxon>Coriobacteriia</taxon>
        <taxon>Eggerthellales</taxon>
        <taxon>Eggerthellaceae</taxon>
        <taxon>Phoenicibacter</taxon>
    </lineage>
</organism>
<name>A0AA43RHL8_9ACTN</name>